<organism evidence="1 2">
    <name type="scientific">Culter alburnus</name>
    <name type="common">Topmouth culter</name>
    <dbReference type="NCBI Taxonomy" id="194366"/>
    <lineage>
        <taxon>Eukaryota</taxon>
        <taxon>Metazoa</taxon>
        <taxon>Chordata</taxon>
        <taxon>Craniata</taxon>
        <taxon>Vertebrata</taxon>
        <taxon>Euteleostomi</taxon>
        <taxon>Actinopterygii</taxon>
        <taxon>Neopterygii</taxon>
        <taxon>Teleostei</taxon>
        <taxon>Ostariophysi</taxon>
        <taxon>Cypriniformes</taxon>
        <taxon>Xenocyprididae</taxon>
        <taxon>Xenocypridinae</taxon>
        <taxon>Culter</taxon>
    </lineage>
</organism>
<dbReference type="AlphaFoldDB" id="A0AAW1ZXH2"/>
<accession>A0AAW1ZXH2</accession>
<reference evidence="1 2" key="1">
    <citation type="submission" date="2024-05" db="EMBL/GenBank/DDBJ databases">
        <title>A high-quality chromosomal-level genome assembly of Topmouth culter (Culter alburnus).</title>
        <authorList>
            <person name="Zhao H."/>
        </authorList>
    </citation>
    <scope>NUCLEOTIDE SEQUENCE [LARGE SCALE GENOMIC DNA]</scope>
    <source>
        <strain evidence="1">CATC2023</strain>
        <tissue evidence="1">Muscle</tissue>
    </source>
</reference>
<proteinExistence type="predicted"/>
<sequence>MEGLREEQKKMCSASGIWGLEAAEVMSLEQRSWEKNKSLSLFRSSLQSQQGWEGRGREGGLAGGRGRGCWEMVKDAKQALQPTLVAHIFVL</sequence>
<keyword evidence="2" id="KW-1185">Reference proteome</keyword>
<dbReference type="EMBL" id="JAWDJR010000013">
    <property type="protein sequence ID" value="KAK9964900.1"/>
    <property type="molecule type" value="Genomic_DNA"/>
</dbReference>
<evidence type="ECO:0000313" key="1">
    <source>
        <dbReference type="EMBL" id="KAK9964900.1"/>
    </source>
</evidence>
<comment type="caution">
    <text evidence="1">The sequence shown here is derived from an EMBL/GenBank/DDBJ whole genome shotgun (WGS) entry which is preliminary data.</text>
</comment>
<gene>
    <name evidence="1" type="ORF">ABG768_006030</name>
</gene>
<name>A0AAW1ZXH2_CULAL</name>
<dbReference type="Proteomes" id="UP001479290">
    <property type="component" value="Unassembled WGS sequence"/>
</dbReference>
<evidence type="ECO:0000313" key="2">
    <source>
        <dbReference type="Proteomes" id="UP001479290"/>
    </source>
</evidence>
<protein>
    <submittedName>
        <fullName evidence="1">Uncharacterized protein</fullName>
    </submittedName>
</protein>